<feature type="region of interest" description="Disordered" evidence="1">
    <location>
        <begin position="242"/>
        <end position="263"/>
    </location>
</feature>
<reference evidence="3 4" key="1">
    <citation type="submission" date="2016-03" db="EMBL/GenBank/DDBJ databases">
        <title>Deep-sea bacteria in the southern Pacific.</title>
        <authorList>
            <person name="Tang K."/>
        </authorList>
    </citation>
    <scope>NUCLEOTIDE SEQUENCE [LARGE SCALE GENOMIC DNA]</scope>
    <source>
        <strain evidence="3 4">JLT2016</strain>
        <plasmid evidence="4">Plasmid ptpro3</plasmid>
        <plasmid evidence="4">Plasmid ptpro4</plasmid>
        <plasmid evidence="2">pTPRO3</plasmid>
        <plasmid evidence="3">pTPRO4</plasmid>
    </source>
</reference>
<geneLocation type="plasmid" evidence="4">
    <name>ptpro4</name>
</geneLocation>
<geneLocation type="plasmid" evidence="2">
    <name>pTPRO3</name>
</geneLocation>
<evidence type="ECO:0000313" key="4">
    <source>
        <dbReference type="Proteomes" id="UP000186559"/>
    </source>
</evidence>
<feature type="compositionally biased region" description="Basic and acidic residues" evidence="1">
    <location>
        <begin position="249"/>
        <end position="263"/>
    </location>
</feature>
<evidence type="ECO:0000313" key="2">
    <source>
        <dbReference type="EMBL" id="APX26101.1"/>
    </source>
</evidence>
<dbReference type="EMBL" id="CP014800">
    <property type="protein sequence ID" value="APX26125.1"/>
    <property type="molecule type" value="Genomic_DNA"/>
</dbReference>
<dbReference type="KEGG" id="tpro:Ga0080559_TMP24"/>
<dbReference type="EMBL" id="CP014799">
    <property type="protein sequence ID" value="APX26101.1"/>
    <property type="molecule type" value="Genomic_DNA"/>
</dbReference>
<name>A0A1U7DDK0_9RHOB</name>
<dbReference type="Proteomes" id="UP000186559">
    <property type="component" value="Plasmid pTPRO3"/>
</dbReference>
<dbReference type="Proteomes" id="UP000186559">
    <property type="component" value="Plasmid pTPRO4"/>
</dbReference>
<gene>
    <name evidence="3" type="ORF">Ga0080559_TMP24</name>
    <name evidence="2" type="ORF">Ga0080559_TMP5032</name>
</gene>
<keyword evidence="4" id="KW-1185">Reference proteome</keyword>
<sequence>MVGEAASIGILLPDLLPGAGHQQAIEDVGRFVHGSRDGLCGEGTELVGDMGVGFQPGLMAVLGVDQIHRLALACRREELPVARCGLSGAPELRHRQCRLPVDHHGQGAGHRLAFDMPARQAGKLEEVVRVRGPGHLAEAEIQPLGKQHVQQADPVPARRAGAQMRKGLGEANLRIHFEQEIGDPDFRQAAIEVEHQGVGFLGNRRSQPVDFQGAVLDGASRHGPGPSRTRQAMQGVSHSGFAVGQPGFRLERHGQPRRGAGDVDRDQRFLQVAIPARMRQPDITGTEGFAQMEQDRDLPYPVLIFAIQVAVPLRGAAQKGQRPDVWCRRARDDRACRQQRLRHGRGTDVEYPQHARRITPEAMISVTDMRQRISGKRVGQLSGRGDKPLEGYPAAGIADGLFERGPILMRFQERRSQCPEGLQGVLQRRSGIVHPGVTS</sequence>
<accession>A0A1U7DDK0</accession>
<organism evidence="3 4">
    <name type="scientific">Salipiger profundus</name>
    <dbReference type="NCBI Taxonomy" id="1229727"/>
    <lineage>
        <taxon>Bacteria</taxon>
        <taxon>Pseudomonadati</taxon>
        <taxon>Pseudomonadota</taxon>
        <taxon>Alphaproteobacteria</taxon>
        <taxon>Rhodobacterales</taxon>
        <taxon>Roseobacteraceae</taxon>
        <taxon>Salipiger</taxon>
    </lineage>
</organism>
<dbReference type="AlphaFoldDB" id="A0A1U7DDK0"/>
<dbReference type="KEGG" id="tpro:Ga0080559_TMP5032"/>
<geneLocation type="plasmid" evidence="3">
    <name>pTPRO4</name>
</geneLocation>
<evidence type="ECO:0000313" key="3">
    <source>
        <dbReference type="EMBL" id="APX26125.1"/>
    </source>
</evidence>
<protein>
    <submittedName>
        <fullName evidence="3">Uncharacterized protein</fullName>
    </submittedName>
</protein>
<keyword evidence="3" id="KW-0614">Plasmid</keyword>
<evidence type="ECO:0000256" key="1">
    <source>
        <dbReference type="SAM" id="MobiDB-lite"/>
    </source>
</evidence>
<proteinExistence type="predicted"/>
<geneLocation type="plasmid" evidence="4">
    <name>ptpro3</name>
</geneLocation>